<feature type="region of interest" description="Disordered" evidence="5">
    <location>
        <begin position="157"/>
        <end position="181"/>
    </location>
</feature>
<evidence type="ECO:0000256" key="4">
    <source>
        <dbReference type="ARBA" id="ARBA00023242"/>
    </source>
</evidence>
<dbReference type="SUPFAM" id="SSF47459">
    <property type="entry name" value="HLH, helix-loop-helix DNA-binding domain"/>
    <property type="match status" value="1"/>
</dbReference>
<evidence type="ECO:0000256" key="5">
    <source>
        <dbReference type="SAM" id="MobiDB-lite"/>
    </source>
</evidence>
<dbReference type="SMART" id="SM00353">
    <property type="entry name" value="HLH"/>
    <property type="match status" value="1"/>
</dbReference>
<dbReference type="InterPro" id="IPR037546">
    <property type="entry name" value="SAC51-like"/>
</dbReference>
<evidence type="ECO:0000256" key="3">
    <source>
        <dbReference type="ARBA" id="ARBA00023163"/>
    </source>
</evidence>
<keyword evidence="4" id="KW-0539">Nucleus</keyword>
<dbReference type="Proteomes" id="UP000265566">
    <property type="component" value="Chromosome 4"/>
</dbReference>
<reference evidence="9" key="3">
    <citation type="submission" date="2015-04" db="UniProtKB">
        <authorList>
            <consortium name="EnsemblPlants"/>
        </authorList>
    </citation>
    <scope>IDENTIFICATION</scope>
    <source>
        <strain evidence="9">cv. Jemalong A17</strain>
    </source>
</reference>
<dbReference type="Gramene" id="rna25497">
    <property type="protein sequence ID" value="RHN62869.1"/>
    <property type="gene ID" value="gene25497"/>
</dbReference>
<dbReference type="Pfam" id="PF23173">
    <property type="entry name" value="bHLH_SAC51"/>
    <property type="match status" value="1"/>
</dbReference>
<dbReference type="Gene3D" id="4.10.280.10">
    <property type="entry name" value="Helix-loop-helix DNA-binding domain"/>
    <property type="match status" value="1"/>
</dbReference>
<dbReference type="InterPro" id="IPR011598">
    <property type="entry name" value="bHLH_dom"/>
</dbReference>
<evidence type="ECO:0000259" key="6">
    <source>
        <dbReference type="PROSITE" id="PS50888"/>
    </source>
</evidence>
<reference evidence="7 10" key="1">
    <citation type="journal article" date="2011" name="Nature">
        <title>The Medicago genome provides insight into the evolution of rhizobial symbioses.</title>
        <authorList>
            <person name="Young N.D."/>
            <person name="Debelle F."/>
            <person name="Oldroyd G.E."/>
            <person name="Geurts R."/>
            <person name="Cannon S.B."/>
            <person name="Udvardi M.K."/>
            <person name="Benedito V.A."/>
            <person name="Mayer K.F."/>
            <person name="Gouzy J."/>
            <person name="Schoof H."/>
            <person name="Van de Peer Y."/>
            <person name="Proost S."/>
            <person name="Cook D.R."/>
            <person name="Meyers B.C."/>
            <person name="Spannagl M."/>
            <person name="Cheung F."/>
            <person name="De Mita S."/>
            <person name="Krishnakumar V."/>
            <person name="Gundlach H."/>
            <person name="Zhou S."/>
            <person name="Mudge J."/>
            <person name="Bharti A.K."/>
            <person name="Murray J.D."/>
            <person name="Naoumkina M.A."/>
            <person name="Rosen B."/>
            <person name="Silverstein K.A."/>
            <person name="Tang H."/>
            <person name="Rombauts S."/>
            <person name="Zhao P.X."/>
            <person name="Zhou P."/>
            <person name="Barbe V."/>
            <person name="Bardou P."/>
            <person name="Bechner M."/>
            <person name="Bellec A."/>
            <person name="Berger A."/>
            <person name="Berges H."/>
            <person name="Bidwell S."/>
            <person name="Bisseling T."/>
            <person name="Choisne N."/>
            <person name="Couloux A."/>
            <person name="Denny R."/>
            <person name="Deshpande S."/>
            <person name="Dai X."/>
            <person name="Doyle J.J."/>
            <person name="Dudez A.M."/>
            <person name="Farmer A.D."/>
            <person name="Fouteau S."/>
            <person name="Franken C."/>
            <person name="Gibelin C."/>
            <person name="Gish J."/>
            <person name="Goldstein S."/>
            <person name="Gonzalez A.J."/>
            <person name="Green P.J."/>
            <person name="Hallab A."/>
            <person name="Hartog M."/>
            <person name="Hua A."/>
            <person name="Humphray S.J."/>
            <person name="Jeong D.H."/>
            <person name="Jing Y."/>
            <person name="Jocker A."/>
            <person name="Kenton S.M."/>
            <person name="Kim D.J."/>
            <person name="Klee K."/>
            <person name="Lai H."/>
            <person name="Lang C."/>
            <person name="Lin S."/>
            <person name="Macmil S.L."/>
            <person name="Magdelenat G."/>
            <person name="Matthews L."/>
            <person name="McCorrison J."/>
            <person name="Monaghan E.L."/>
            <person name="Mun J.H."/>
            <person name="Najar F.Z."/>
            <person name="Nicholson C."/>
            <person name="Noirot C."/>
            <person name="O'Bleness M."/>
            <person name="Paule C.R."/>
            <person name="Poulain J."/>
            <person name="Prion F."/>
            <person name="Qin B."/>
            <person name="Qu C."/>
            <person name="Retzel E.F."/>
            <person name="Riddle C."/>
            <person name="Sallet E."/>
            <person name="Samain S."/>
            <person name="Samson N."/>
            <person name="Sanders I."/>
            <person name="Saurat O."/>
            <person name="Scarpelli C."/>
            <person name="Schiex T."/>
            <person name="Segurens B."/>
            <person name="Severin A.J."/>
            <person name="Sherrier D.J."/>
            <person name="Shi R."/>
            <person name="Sims S."/>
            <person name="Singer S.R."/>
            <person name="Sinharoy S."/>
            <person name="Sterck L."/>
            <person name="Viollet A."/>
            <person name="Wang B.B."/>
            <person name="Wang K."/>
            <person name="Wang M."/>
            <person name="Wang X."/>
            <person name="Warfsmann J."/>
            <person name="Weissenbach J."/>
            <person name="White D.D."/>
            <person name="White J.D."/>
            <person name="Wiley G.B."/>
            <person name="Wincker P."/>
            <person name="Xing Y."/>
            <person name="Yang L."/>
            <person name="Yao Z."/>
            <person name="Ying F."/>
            <person name="Zhai J."/>
            <person name="Zhou L."/>
            <person name="Zuber A."/>
            <person name="Denarie J."/>
            <person name="Dixon R.A."/>
            <person name="May G.D."/>
            <person name="Schwartz D.C."/>
            <person name="Rogers J."/>
            <person name="Quetier F."/>
            <person name="Town C.D."/>
            <person name="Roe B.A."/>
        </authorList>
    </citation>
    <scope>NUCLEOTIDE SEQUENCE [LARGE SCALE GENOMIC DNA]</scope>
    <source>
        <strain evidence="7">A17</strain>
        <strain evidence="9 10">cv. Jemalong A17</strain>
    </source>
</reference>
<keyword evidence="10" id="KW-1185">Reference proteome</keyword>
<organism evidence="7 10">
    <name type="scientific">Medicago truncatula</name>
    <name type="common">Barrel medic</name>
    <name type="synonym">Medicago tribuloides</name>
    <dbReference type="NCBI Taxonomy" id="3880"/>
    <lineage>
        <taxon>Eukaryota</taxon>
        <taxon>Viridiplantae</taxon>
        <taxon>Streptophyta</taxon>
        <taxon>Embryophyta</taxon>
        <taxon>Tracheophyta</taxon>
        <taxon>Spermatophyta</taxon>
        <taxon>Magnoliopsida</taxon>
        <taxon>eudicotyledons</taxon>
        <taxon>Gunneridae</taxon>
        <taxon>Pentapetalae</taxon>
        <taxon>rosids</taxon>
        <taxon>fabids</taxon>
        <taxon>Fabales</taxon>
        <taxon>Fabaceae</taxon>
        <taxon>Papilionoideae</taxon>
        <taxon>50 kb inversion clade</taxon>
        <taxon>NPAAA clade</taxon>
        <taxon>Hologalegina</taxon>
        <taxon>IRL clade</taxon>
        <taxon>Trifolieae</taxon>
        <taxon>Medicago</taxon>
    </lineage>
</organism>
<dbReference type="AlphaFoldDB" id="G7JDY6"/>
<feature type="domain" description="BHLH" evidence="6">
    <location>
        <begin position="201"/>
        <end position="251"/>
    </location>
</feature>
<dbReference type="PANTHER" id="PTHR36066">
    <property type="entry name" value="TRANSCRIPTION FACTOR BHLH145"/>
    <property type="match status" value="1"/>
</dbReference>
<evidence type="ECO:0000256" key="1">
    <source>
        <dbReference type="ARBA" id="ARBA00004123"/>
    </source>
</evidence>
<keyword evidence="2" id="KW-0805">Transcription regulation</keyword>
<evidence type="ECO:0000313" key="10">
    <source>
        <dbReference type="Proteomes" id="UP000002051"/>
    </source>
</evidence>
<dbReference type="STRING" id="3880.G7JDY6"/>
<dbReference type="PROSITE" id="PS50888">
    <property type="entry name" value="BHLH"/>
    <property type="match status" value="1"/>
</dbReference>
<dbReference type="OMA" id="ASSFHNE"/>
<dbReference type="GO" id="GO:0046983">
    <property type="term" value="F:protein dimerization activity"/>
    <property type="evidence" value="ECO:0007669"/>
    <property type="project" value="InterPro"/>
</dbReference>
<dbReference type="PaxDb" id="3880-AES90687"/>
<dbReference type="HOGENOM" id="CLU_093993_0_0_1"/>
<dbReference type="OrthoDB" id="1921805at2759"/>
<reference evidence="11" key="4">
    <citation type="journal article" date="2018" name="Nat. Plants">
        <title>Whole-genome landscape of Medicago truncatula symbiotic genes.</title>
        <authorList>
            <person name="Pecrix Y."/>
            <person name="Staton S.E."/>
            <person name="Sallet E."/>
            <person name="Lelandais-Briere C."/>
            <person name="Moreau S."/>
            <person name="Carrere S."/>
            <person name="Blein T."/>
            <person name="Jardinaud M.F."/>
            <person name="Latrasse D."/>
            <person name="Zouine M."/>
            <person name="Zahm M."/>
            <person name="Kreplak J."/>
            <person name="Mayjonade B."/>
            <person name="Satge C."/>
            <person name="Perez M."/>
            <person name="Cauet S."/>
            <person name="Marande W."/>
            <person name="Chantry-Darmon C."/>
            <person name="Lopez-Roques C."/>
            <person name="Bouchez O."/>
            <person name="Berard A."/>
            <person name="Debelle F."/>
            <person name="Munos S."/>
            <person name="Bendahmane A."/>
            <person name="Berges H."/>
            <person name="Niebel A."/>
            <person name="Buitink J."/>
            <person name="Frugier F."/>
            <person name="Benhamed M."/>
            <person name="Crespi M."/>
            <person name="Gouzy J."/>
            <person name="Gamas P."/>
        </authorList>
    </citation>
    <scope>NUCLEOTIDE SEQUENCE [LARGE SCALE GENOMIC DNA]</scope>
    <source>
        <strain evidence="11">cv. Jemalong A17</strain>
    </source>
</reference>
<evidence type="ECO:0000313" key="11">
    <source>
        <dbReference type="Proteomes" id="UP000265566"/>
    </source>
</evidence>
<proteinExistence type="predicted"/>
<dbReference type="GO" id="GO:0005634">
    <property type="term" value="C:nucleus"/>
    <property type="evidence" value="ECO:0007669"/>
    <property type="project" value="UniProtKB-SubCell"/>
</dbReference>
<protein>
    <submittedName>
        <fullName evidence="8">Putative transcription factor bHLH family</fullName>
    </submittedName>
    <submittedName>
        <fullName evidence="7">Transcription factor bHLH144, putative</fullName>
    </submittedName>
</protein>
<gene>
    <name evidence="9" type="primary">11405720</name>
    <name evidence="7" type="ordered locus">MTR_4g096660</name>
    <name evidence="8" type="ORF">MtrunA17_Chr4g0052111</name>
</gene>
<accession>G7JDY6</accession>
<reference evidence="8" key="5">
    <citation type="journal article" date="2018" name="Nat. Plants">
        <title>Whole-genome landscape of Medicago truncatula symbiotic genes.</title>
        <authorList>
            <person name="Pecrix Y."/>
            <person name="Gamas P."/>
            <person name="Carrere S."/>
        </authorList>
    </citation>
    <scope>NUCLEOTIDE SEQUENCE</scope>
    <source>
        <tissue evidence="8">Leaves</tissue>
    </source>
</reference>
<reference evidence="7 10" key="2">
    <citation type="journal article" date="2014" name="BMC Genomics">
        <title>An improved genome release (version Mt4.0) for the model legume Medicago truncatula.</title>
        <authorList>
            <person name="Tang H."/>
            <person name="Krishnakumar V."/>
            <person name="Bidwell S."/>
            <person name="Rosen B."/>
            <person name="Chan A."/>
            <person name="Zhou S."/>
            <person name="Gentzbittel L."/>
            <person name="Childs K.L."/>
            <person name="Yandell M."/>
            <person name="Gundlach H."/>
            <person name="Mayer K.F."/>
            <person name="Schwartz D.C."/>
            <person name="Town C.D."/>
        </authorList>
    </citation>
    <scope>GENOME REANNOTATION</scope>
    <source>
        <strain evidence="9 10">cv. Jemalong A17</strain>
    </source>
</reference>
<evidence type="ECO:0000313" key="7">
    <source>
        <dbReference type="EMBL" id="AES90687.1"/>
    </source>
</evidence>
<comment type="subcellular location">
    <subcellularLocation>
        <location evidence="1">Nucleus</location>
    </subcellularLocation>
</comment>
<dbReference type="KEGG" id="mtr:11405720"/>
<dbReference type="PANTHER" id="PTHR36066:SF11">
    <property type="entry name" value="TRANSCRIPTION FACTOR BHLH144"/>
    <property type="match status" value="1"/>
</dbReference>
<dbReference type="eggNOG" id="ENOG502R4DP">
    <property type="taxonomic scope" value="Eukaryota"/>
</dbReference>
<dbReference type="Proteomes" id="UP000002051">
    <property type="component" value="Chromosome 4"/>
</dbReference>
<keyword evidence="3" id="KW-0804">Transcription</keyword>
<evidence type="ECO:0000256" key="2">
    <source>
        <dbReference type="ARBA" id="ARBA00023015"/>
    </source>
</evidence>
<sequence length="262" mass="29229">MQTHEYFLSGKAVHPLADEAIGTCMNAPHASAFGTYMNAPHGSAFGTYMNLSHASTFDAVLPPSARQITPFERFNLQPSEVCPKNFIVFDQTDQQNRILFHPATTYKFNSPGFNSHATCNQDFEKDKINQMETELSSSFVEDSKDIDALLSLDSDELEDYDEEEVSTARTHEKDDSTSDTCSSYCTKSRKKRLLSSAHNSSGTKGYCISEKKQHLEMKRMVKILRNIVPGGGNQMDTVTVLDEAVKYLKSLKVEVEQFGVGP</sequence>
<name>G7JDY6_MEDTR</name>
<dbReference type="InterPro" id="IPR036638">
    <property type="entry name" value="HLH_DNA-bd_sf"/>
</dbReference>
<dbReference type="EMBL" id="PSQE01000004">
    <property type="protein sequence ID" value="RHN62869.1"/>
    <property type="molecule type" value="Genomic_DNA"/>
</dbReference>
<evidence type="ECO:0000313" key="8">
    <source>
        <dbReference type="EMBL" id="RHN62869.1"/>
    </source>
</evidence>
<evidence type="ECO:0000313" key="9">
    <source>
        <dbReference type="EnsemblPlants" id="AES90687"/>
    </source>
</evidence>
<dbReference type="EnsemblPlants" id="AES90687">
    <property type="protein sequence ID" value="AES90687"/>
    <property type="gene ID" value="MTR_4g096660"/>
</dbReference>
<dbReference type="EMBL" id="CM001220">
    <property type="protein sequence ID" value="AES90687.1"/>
    <property type="molecule type" value="Genomic_DNA"/>
</dbReference>